<organism evidence="4 5">
    <name type="scientific">Nonomuraea maheshkhaliensis</name>
    <dbReference type="NCBI Taxonomy" id="419590"/>
    <lineage>
        <taxon>Bacteria</taxon>
        <taxon>Bacillati</taxon>
        <taxon>Actinomycetota</taxon>
        <taxon>Actinomycetes</taxon>
        <taxon>Streptosporangiales</taxon>
        <taxon>Streptosporangiaceae</taxon>
        <taxon>Nonomuraea</taxon>
    </lineage>
</organism>
<evidence type="ECO:0000313" key="4">
    <source>
        <dbReference type="EMBL" id="GAA1613837.1"/>
    </source>
</evidence>
<evidence type="ECO:0000256" key="1">
    <source>
        <dbReference type="PROSITE-ProRule" id="PRU00464"/>
    </source>
</evidence>
<keyword evidence="5" id="KW-1185">Reference proteome</keyword>
<dbReference type="Pfam" id="PF01230">
    <property type="entry name" value="HIT"/>
    <property type="match status" value="1"/>
</dbReference>
<comment type="caution">
    <text evidence="4">The sequence shown here is derived from an EMBL/GenBank/DDBJ whole genome shotgun (WGS) entry which is preliminary data.</text>
</comment>
<evidence type="ECO:0000259" key="3">
    <source>
        <dbReference type="PROSITE" id="PS51084"/>
    </source>
</evidence>
<dbReference type="Gene3D" id="3.30.428.10">
    <property type="entry name" value="HIT-like"/>
    <property type="match status" value="1"/>
</dbReference>
<reference evidence="5" key="1">
    <citation type="journal article" date="2019" name="Int. J. Syst. Evol. Microbiol.">
        <title>The Global Catalogue of Microorganisms (GCM) 10K type strain sequencing project: providing services to taxonomists for standard genome sequencing and annotation.</title>
        <authorList>
            <consortium name="The Broad Institute Genomics Platform"/>
            <consortium name="The Broad Institute Genome Sequencing Center for Infectious Disease"/>
            <person name="Wu L."/>
            <person name="Ma J."/>
        </authorList>
    </citation>
    <scope>NUCLEOTIDE SEQUENCE [LARGE SCALE GENOMIC DNA]</scope>
    <source>
        <strain evidence="5">JCM 13929</strain>
    </source>
</reference>
<feature type="region of interest" description="Disordered" evidence="2">
    <location>
        <begin position="65"/>
        <end position="86"/>
    </location>
</feature>
<sequence length="86" mass="9058">MAEQPAGGLSPGRANPRGEAAGPQRCGVRRQGPVGGPLPVGDHGRAAGQSIKHLHIHMIPRYVGDVEDPRGGIRQAAPNWNPDSWL</sequence>
<dbReference type="SUPFAM" id="SSF54197">
    <property type="entry name" value="HIT-like"/>
    <property type="match status" value="1"/>
</dbReference>
<dbReference type="PROSITE" id="PS51084">
    <property type="entry name" value="HIT_2"/>
    <property type="match status" value="1"/>
</dbReference>
<dbReference type="RefSeq" id="WP_428834492.1">
    <property type="nucleotide sequence ID" value="NZ_BAAAMU010000003.1"/>
</dbReference>
<protein>
    <recommendedName>
        <fullName evidence="3">HIT domain-containing protein</fullName>
    </recommendedName>
</protein>
<feature type="domain" description="HIT" evidence="3">
    <location>
        <begin position="1"/>
        <end position="68"/>
    </location>
</feature>
<evidence type="ECO:0000313" key="5">
    <source>
        <dbReference type="Proteomes" id="UP001500064"/>
    </source>
</evidence>
<dbReference type="Proteomes" id="UP001500064">
    <property type="component" value="Unassembled WGS sequence"/>
</dbReference>
<feature type="region of interest" description="Disordered" evidence="2">
    <location>
        <begin position="1"/>
        <end position="48"/>
    </location>
</feature>
<gene>
    <name evidence="4" type="ORF">GCM10009733_007460</name>
</gene>
<evidence type="ECO:0000256" key="2">
    <source>
        <dbReference type="SAM" id="MobiDB-lite"/>
    </source>
</evidence>
<name>A0ABP4QQ04_9ACTN</name>
<feature type="short sequence motif" description="Histidine triad motif" evidence="1">
    <location>
        <begin position="53"/>
        <end position="57"/>
    </location>
</feature>
<accession>A0ABP4QQ04</accession>
<dbReference type="InterPro" id="IPR036265">
    <property type="entry name" value="HIT-like_sf"/>
</dbReference>
<proteinExistence type="predicted"/>
<dbReference type="InterPro" id="IPR011146">
    <property type="entry name" value="HIT-like"/>
</dbReference>
<dbReference type="EMBL" id="BAAAMU010000003">
    <property type="protein sequence ID" value="GAA1613837.1"/>
    <property type="molecule type" value="Genomic_DNA"/>
</dbReference>